<dbReference type="PANTHER" id="PTHR47264">
    <property type="entry name" value="OS01G0128800 PROTEIN"/>
    <property type="match status" value="1"/>
</dbReference>
<dbReference type="InterPro" id="IPR032867">
    <property type="entry name" value="DYW_dom"/>
</dbReference>
<dbReference type="AlphaFoldDB" id="A0A7J7M3X3"/>
<gene>
    <name evidence="2" type="ORF">GIB67_003700</name>
</gene>
<sequence length="327" mass="37303">MPFEPSASMYRALLGGCKLQGDAETGEYVATRLLVLEPFNSAAYVLLSNIYASANQWDKVNETRKMMKSRSIKKDPGYSWIDVKSEVLLFVVDDKLHPQASAIYDKLEELIQIIGEEGYTPDTDYVMHDVEEEEEKERSLYYHSERLAIAYGIISTPPLTTIRVIKNLRTIYRTRTILRVMDPVWNQNFEFGEIEGGEYLKIRHFSQDTFSDDNIGSVRVNLEGLLEGSVRDIWSTNGNSGSGWIELILVEARDLAAADLRGTSDPYVRVQYRNMKQKTKVRATYFTFLINHYELYSSLYCFSSSSEIGISHDGLTIAVGIDYVILF</sequence>
<accession>A0A7J7M3X3</accession>
<dbReference type="InterPro" id="IPR046848">
    <property type="entry name" value="E_motif"/>
</dbReference>
<dbReference type="Gene3D" id="2.60.40.150">
    <property type="entry name" value="C2 domain"/>
    <property type="match status" value="2"/>
</dbReference>
<evidence type="ECO:0000313" key="3">
    <source>
        <dbReference type="Proteomes" id="UP000541444"/>
    </source>
</evidence>
<dbReference type="InterPro" id="IPR000008">
    <property type="entry name" value="C2_dom"/>
</dbReference>
<dbReference type="Pfam" id="PF20431">
    <property type="entry name" value="E_motif"/>
    <property type="match status" value="1"/>
</dbReference>
<dbReference type="EMBL" id="JACGCM010001793">
    <property type="protein sequence ID" value="KAF6149552.1"/>
    <property type="molecule type" value="Genomic_DNA"/>
</dbReference>
<feature type="domain" description="C2" evidence="1">
    <location>
        <begin position="109"/>
        <end position="235"/>
    </location>
</feature>
<dbReference type="PANTHER" id="PTHR47264:SF3">
    <property type="entry name" value="SYNAPTOTAGMIN-5 ISOFORM X1"/>
    <property type="match status" value="1"/>
</dbReference>
<comment type="caution">
    <text evidence="2">The sequence shown here is derived from an EMBL/GenBank/DDBJ whole genome shotgun (WGS) entry which is preliminary data.</text>
</comment>
<dbReference type="PROSITE" id="PS50004">
    <property type="entry name" value="C2"/>
    <property type="match status" value="1"/>
</dbReference>
<dbReference type="Pfam" id="PF00168">
    <property type="entry name" value="C2"/>
    <property type="match status" value="1"/>
</dbReference>
<evidence type="ECO:0000313" key="2">
    <source>
        <dbReference type="EMBL" id="KAF6149552.1"/>
    </source>
</evidence>
<keyword evidence="3" id="KW-1185">Reference proteome</keyword>
<evidence type="ECO:0000259" key="1">
    <source>
        <dbReference type="PROSITE" id="PS50004"/>
    </source>
</evidence>
<name>A0A7J7M3X3_9MAGN</name>
<dbReference type="Pfam" id="PF14432">
    <property type="entry name" value="DYW_deaminase"/>
    <property type="match status" value="1"/>
</dbReference>
<proteinExistence type="predicted"/>
<dbReference type="OrthoDB" id="185373at2759"/>
<protein>
    <recommendedName>
        <fullName evidence="1">C2 domain-containing protein</fullName>
    </recommendedName>
</protein>
<dbReference type="GO" id="GO:0008270">
    <property type="term" value="F:zinc ion binding"/>
    <property type="evidence" value="ECO:0007669"/>
    <property type="project" value="InterPro"/>
</dbReference>
<dbReference type="InterPro" id="IPR035892">
    <property type="entry name" value="C2_domain_sf"/>
</dbReference>
<dbReference type="Proteomes" id="UP000541444">
    <property type="component" value="Unassembled WGS sequence"/>
</dbReference>
<organism evidence="2 3">
    <name type="scientific">Kingdonia uniflora</name>
    <dbReference type="NCBI Taxonomy" id="39325"/>
    <lineage>
        <taxon>Eukaryota</taxon>
        <taxon>Viridiplantae</taxon>
        <taxon>Streptophyta</taxon>
        <taxon>Embryophyta</taxon>
        <taxon>Tracheophyta</taxon>
        <taxon>Spermatophyta</taxon>
        <taxon>Magnoliopsida</taxon>
        <taxon>Ranunculales</taxon>
        <taxon>Circaeasteraceae</taxon>
        <taxon>Kingdonia</taxon>
    </lineage>
</organism>
<dbReference type="SUPFAM" id="SSF49562">
    <property type="entry name" value="C2 domain (Calcium/lipid-binding domain, CaLB)"/>
    <property type="match status" value="2"/>
</dbReference>
<reference evidence="2 3" key="1">
    <citation type="journal article" date="2020" name="IScience">
        <title>Genome Sequencing of the Endangered Kingdonia uniflora (Circaeasteraceae, Ranunculales) Reveals Potential Mechanisms of Evolutionary Specialization.</title>
        <authorList>
            <person name="Sun Y."/>
            <person name="Deng T."/>
            <person name="Zhang A."/>
            <person name="Moore M.J."/>
            <person name="Landis J.B."/>
            <person name="Lin N."/>
            <person name="Zhang H."/>
            <person name="Zhang X."/>
            <person name="Huang J."/>
            <person name="Zhang X."/>
            <person name="Sun H."/>
            <person name="Wang H."/>
        </authorList>
    </citation>
    <scope>NUCLEOTIDE SEQUENCE [LARGE SCALE GENOMIC DNA]</scope>
    <source>
        <strain evidence="2">TB1705</strain>
        <tissue evidence="2">Leaf</tissue>
    </source>
</reference>